<dbReference type="InterPro" id="IPR006675">
    <property type="entry name" value="HDIG_dom"/>
</dbReference>
<dbReference type="Gene3D" id="1.10.3210.10">
    <property type="entry name" value="Hypothetical protein af1432"/>
    <property type="match status" value="1"/>
</dbReference>
<protein>
    <submittedName>
        <fullName evidence="2">HDIG domain-containing protein</fullName>
    </submittedName>
</protein>
<name>A0A9D1W5P9_9FIRM</name>
<proteinExistence type="predicted"/>
<reference evidence="2" key="1">
    <citation type="journal article" date="2021" name="PeerJ">
        <title>Extensive microbial diversity within the chicken gut microbiome revealed by metagenomics and culture.</title>
        <authorList>
            <person name="Gilroy R."/>
            <person name="Ravi A."/>
            <person name="Getino M."/>
            <person name="Pursley I."/>
            <person name="Horton D.L."/>
            <person name="Alikhan N.F."/>
            <person name="Baker D."/>
            <person name="Gharbi K."/>
            <person name="Hall N."/>
            <person name="Watson M."/>
            <person name="Adriaenssens E.M."/>
            <person name="Foster-Nyarko E."/>
            <person name="Jarju S."/>
            <person name="Secka A."/>
            <person name="Antonio M."/>
            <person name="Oren A."/>
            <person name="Chaudhuri R.R."/>
            <person name="La Ragione R."/>
            <person name="Hildebrand F."/>
            <person name="Pallen M.J."/>
        </authorList>
    </citation>
    <scope>NUCLEOTIDE SEQUENCE</scope>
    <source>
        <strain evidence="2">ChiGjej4B4-12881</strain>
    </source>
</reference>
<dbReference type="AlphaFoldDB" id="A0A9D1W5P9"/>
<dbReference type="NCBIfam" id="TIGR00277">
    <property type="entry name" value="HDIG"/>
    <property type="match status" value="1"/>
</dbReference>
<dbReference type="InterPro" id="IPR006674">
    <property type="entry name" value="HD_domain"/>
</dbReference>
<evidence type="ECO:0000313" key="3">
    <source>
        <dbReference type="Proteomes" id="UP000886780"/>
    </source>
</evidence>
<dbReference type="Proteomes" id="UP000886780">
    <property type="component" value="Unassembled WGS sequence"/>
</dbReference>
<dbReference type="CDD" id="cd00077">
    <property type="entry name" value="HDc"/>
    <property type="match status" value="1"/>
</dbReference>
<feature type="domain" description="HD" evidence="1">
    <location>
        <begin position="25"/>
        <end position="137"/>
    </location>
</feature>
<gene>
    <name evidence="2" type="ORF">IAA28_09795</name>
</gene>
<comment type="caution">
    <text evidence="2">The sequence shown here is derived from an EMBL/GenBank/DDBJ whole genome shotgun (WGS) entry which is preliminary data.</text>
</comment>
<dbReference type="Pfam" id="PF01966">
    <property type="entry name" value="HD"/>
    <property type="match status" value="1"/>
</dbReference>
<organism evidence="2 3">
    <name type="scientific">Candidatus Lachnoclostridium stercoripullorum</name>
    <dbReference type="NCBI Taxonomy" id="2838635"/>
    <lineage>
        <taxon>Bacteria</taxon>
        <taxon>Bacillati</taxon>
        <taxon>Bacillota</taxon>
        <taxon>Clostridia</taxon>
        <taxon>Lachnospirales</taxon>
        <taxon>Lachnospiraceae</taxon>
    </lineage>
</organism>
<dbReference type="EMBL" id="DXEU01000181">
    <property type="protein sequence ID" value="HIX53084.1"/>
    <property type="molecule type" value="Genomic_DNA"/>
</dbReference>
<dbReference type="SUPFAM" id="SSF109604">
    <property type="entry name" value="HD-domain/PDEase-like"/>
    <property type="match status" value="1"/>
</dbReference>
<accession>A0A9D1W5P9</accession>
<evidence type="ECO:0000259" key="1">
    <source>
        <dbReference type="Pfam" id="PF01966"/>
    </source>
</evidence>
<dbReference type="InterPro" id="IPR003607">
    <property type="entry name" value="HD/PDEase_dom"/>
</dbReference>
<reference evidence="2" key="2">
    <citation type="submission" date="2021-04" db="EMBL/GenBank/DDBJ databases">
        <authorList>
            <person name="Gilroy R."/>
        </authorList>
    </citation>
    <scope>NUCLEOTIDE SEQUENCE</scope>
    <source>
        <strain evidence="2">ChiGjej4B4-12881</strain>
    </source>
</reference>
<evidence type="ECO:0000313" key="2">
    <source>
        <dbReference type="EMBL" id="HIX53084.1"/>
    </source>
</evidence>
<sequence>MRLTLERAEKLMNHAASVMEGRENYLRHSRSVGDTAAVIAKAVGLEDPDYARALGYVHDIGKHLDEKNVEWHDVLGFQYLQEQGIDEQDAWICMTHSYINGDYTCQAGGIPKEHPLRCEKLREHHYNTYEEIINLCDLMCLHETMTMEKRLIDLLVRKGVHENTHYHIVTALKLKEKFDQMAGRDIYELFPHIKY</sequence>